<keyword evidence="5" id="KW-1185">Reference proteome</keyword>
<reference evidence="4 5" key="1">
    <citation type="submission" date="2019-02" db="EMBL/GenBank/DDBJ databases">
        <authorList>
            <person name="Li Y."/>
        </authorList>
    </citation>
    <scope>NUCLEOTIDE SEQUENCE [LARGE SCALE GENOMIC DNA]</scope>
    <source>
        <strain evidence="4 5">3-7</strain>
    </source>
</reference>
<organism evidence="4 5">
    <name type="scientific">Sphingomonas populi</name>
    <dbReference type="NCBI Taxonomy" id="2484750"/>
    <lineage>
        <taxon>Bacteria</taxon>
        <taxon>Pseudomonadati</taxon>
        <taxon>Pseudomonadota</taxon>
        <taxon>Alphaproteobacteria</taxon>
        <taxon>Sphingomonadales</taxon>
        <taxon>Sphingomonadaceae</taxon>
        <taxon>Sphingomonas</taxon>
    </lineage>
</organism>
<keyword evidence="2" id="KW-0456">Lyase</keyword>
<dbReference type="InterPro" id="IPR001753">
    <property type="entry name" value="Enoyl-CoA_hydra/iso"/>
</dbReference>
<accession>A0A4Q6Y3E4</accession>
<comment type="similarity">
    <text evidence="1 3">Belongs to the enoyl-CoA hydratase/isomerase family.</text>
</comment>
<dbReference type="FunFam" id="3.90.226.10:FF:000009">
    <property type="entry name" value="Carnitinyl-CoA dehydratase"/>
    <property type="match status" value="1"/>
</dbReference>
<dbReference type="Pfam" id="PF00378">
    <property type="entry name" value="ECH_1"/>
    <property type="match status" value="1"/>
</dbReference>
<gene>
    <name evidence="4" type="ORF">EWE75_15000</name>
</gene>
<evidence type="ECO:0000313" key="5">
    <source>
        <dbReference type="Proteomes" id="UP000292085"/>
    </source>
</evidence>
<dbReference type="GO" id="GO:0006635">
    <property type="term" value="P:fatty acid beta-oxidation"/>
    <property type="evidence" value="ECO:0007669"/>
    <property type="project" value="TreeGrafter"/>
</dbReference>
<dbReference type="Proteomes" id="UP000292085">
    <property type="component" value="Unassembled WGS sequence"/>
</dbReference>
<dbReference type="CDD" id="cd06558">
    <property type="entry name" value="crotonase-like"/>
    <property type="match status" value="1"/>
</dbReference>
<dbReference type="InterPro" id="IPR018376">
    <property type="entry name" value="Enoyl-CoA_hyd/isom_CS"/>
</dbReference>
<evidence type="ECO:0000256" key="1">
    <source>
        <dbReference type="ARBA" id="ARBA00005254"/>
    </source>
</evidence>
<dbReference type="FunFam" id="1.10.12.10:FF:000001">
    <property type="entry name" value="Probable enoyl-CoA hydratase, mitochondrial"/>
    <property type="match status" value="1"/>
</dbReference>
<dbReference type="OrthoDB" id="7225138at2"/>
<protein>
    <submittedName>
        <fullName evidence="4">2,3-dehydroadipyl-CoA hydratase</fullName>
    </submittedName>
</protein>
<dbReference type="InterPro" id="IPR014748">
    <property type="entry name" value="Enoyl-CoA_hydra_C"/>
</dbReference>
<evidence type="ECO:0000313" key="4">
    <source>
        <dbReference type="EMBL" id="RZF63636.1"/>
    </source>
</evidence>
<dbReference type="AlphaFoldDB" id="A0A4Q6Y3E4"/>
<dbReference type="PROSITE" id="PS00166">
    <property type="entry name" value="ENOYL_COA_HYDRATASE"/>
    <property type="match status" value="1"/>
</dbReference>
<dbReference type="GO" id="GO:0016836">
    <property type="term" value="F:hydro-lyase activity"/>
    <property type="evidence" value="ECO:0007669"/>
    <property type="project" value="UniProtKB-ARBA"/>
</dbReference>
<name>A0A4Q6Y3E4_9SPHN</name>
<comment type="caution">
    <text evidence="4">The sequence shown here is derived from an EMBL/GenBank/DDBJ whole genome shotgun (WGS) entry which is preliminary data.</text>
</comment>
<dbReference type="Gene3D" id="1.10.12.10">
    <property type="entry name" value="Lyase 2-enoyl-coa Hydratase, Chain A, domain 2"/>
    <property type="match status" value="1"/>
</dbReference>
<sequence length="289" mass="30552">MTATPPTSYQLREMKEHVVTDGNIVPGSPDNLADRISMERHGDHVVVIRFDRPDKKNAFHSSMIIELGRILDTLADDNTVRSVVLTGGETCFAAGADIKEMIAFGPATVANSPARVAAWSSIEQFGKPLIAAVNGMAFGAGCELALLCDFIIAGSNASFGQPEIKIGGMPGDGGSQRLPRKLPPNVAAYLLLTGEPIGAQQAMHFGLVVELCEPDQTISRAIAIASSIAERAPAAARAVKACIAHAVGATSENGLVFERNTTNALSETADSKEGMRAFLEKRTPHFTGR</sequence>
<evidence type="ECO:0000256" key="2">
    <source>
        <dbReference type="ARBA" id="ARBA00023239"/>
    </source>
</evidence>
<dbReference type="PANTHER" id="PTHR11941">
    <property type="entry name" value="ENOYL-COA HYDRATASE-RELATED"/>
    <property type="match status" value="1"/>
</dbReference>
<dbReference type="InterPro" id="IPR029045">
    <property type="entry name" value="ClpP/crotonase-like_dom_sf"/>
</dbReference>
<proteinExistence type="inferred from homology"/>
<dbReference type="PANTHER" id="PTHR11941:SF54">
    <property type="entry name" value="ENOYL-COA HYDRATASE, MITOCHONDRIAL"/>
    <property type="match status" value="1"/>
</dbReference>
<dbReference type="Gene3D" id="3.90.226.10">
    <property type="entry name" value="2-enoyl-CoA Hydratase, Chain A, domain 1"/>
    <property type="match status" value="1"/>
</dbReference>
<dbReference type="SUPFAM" id="SSF52096">
    <property type="entry name" value="ClpP/crotonase"/>
    <property type="match status" value="1"/>
</dbReference>
<evidence type="ECO:0000256" key="3">
    <source>
        <dbReference type="RuleBase" id="RU003707"/>
    </source>
</evidence>
<dbReference type="EMBL" id="SGIS01000023">
    <property type="protein sequence ID" value="RZF63636.1"/>
    <property type="molecule type" value="Genomic_DNA"/>
</dbReference>